<dbReference type="Proteomes" id="UP000831768">
    <property type="component" value="Chromosome"/>
</dbReference>
<dbReference type="KEGG" id="haad:MW046_01005"/>
<dbReference type="AlphaFoldDB" id="A0A8U0A1T9"/>
<dbReference type="RefSeq" id="WP_247993714.1">
    <property type="nucleotide sequence ID" value="NZ_CP096019.1"/>
</dbReference>
<organism evidence="1 2">
    <name type="scientific">Halocatena salina</name>
    <dbReference type="NCBI Taxonomy" id="2934340"/>
    <lineage>
        <taxon>Archaea</taxon>
        <taxon>Methanobacteriati</taxon>
        <taxon>Methanobacteriota</taxon>
        <taxon>Stenosarchaea group</taxon>
        <taxon>Halobacteria</taxon>
        <taxon>Halobacteriales</taxon>
        <taxon>Natronomonadaceae</taxon>
        <taxon>Halocatena</taxon>
    </lineage>
</organism>
<keyword evidence="2" id="KW-1185">Reference proteome</keyword>
<protein>
    <submittedName>
        <fullName evidence="1">Uncharacterized protein</fullName>
    </submittedName>
</protein>
<name>A0A8U0A1T9_9EURY</name>
<accession>A0A8U0A1T9</accession>
<proteinExistence type="predicted"/>
<evidence type="ECO:0000313" key="1">
    <source>
        <dbReference type="EMBL" id="UPM43044.1"/>
    </source>
</evidence>
<evidence type="ECO:0000313" key="2">
    <source>
        <dbReference type="Proteomes" id="UP000831768"/>
    </source>
</evidence>
<dbReference type="GeneID" id="71926582"/>
<reference evidence="1" key="1">
    <citation type="submission" date="2022-04" db="EMBL/GenBank/DDBJ databases">
        <title>Halocatena sp. nov., isolated from a salt lake.</title>
        <authorList>
            <person name="Cui H.-L."/>
        </authorList>
    </citation>
    <scope>NUCLEOTIDE SEQUENCE</scope>
    <source>
        <strain evidence="1">AD-1</strain>
    </source>
</reference>
<gene>
    <name evidence="1" type="ORF">MW046_01005</name>
</gene>
<sequence length="318" mass="34634">MSDSATTYSGDVTLTGSLDAPIEIRDPDDVFIQMEGVDGDLIASNPENVFTHLSLGDAPSAIDAETTVRGDLEDGYVRNGGVAGDLIVTDAEDVFVPVHAARTVSTDGAENTYSAAEIDVPTDTRVYDSTTTGWRQSDAIEDPETGVYVTGAHHTVEIDRTSTDIDVYVVGYGHEVTVTGRDADINVVILGYENTVRVGQRLSVDDRTTTGFDNEIIDDPYPVEDLIETTKDEAFDAAGFGRSKVTYQVPATDEQWCQNCGEAADAIIERHQLDAWFLFGRPVRVYGKSMNPAMECEHCSMNTVATELSETERKNLLR</sequence>
<dbReference type="EMBL" id="CP096019">
    <property type="protein sequence ID" value="UPM43044.1"/>
    <property type="molecule type" value="Genomic_DNA"/>
</dbReference>